<evidence type="ECO:0000256" key="1">
    <source>
        <dbReference type="SAM" id="MobiDB-lite"/>
    </source>
</evidence>
<dbReference type="Pfam" id="PF13103">
    <property type="entry name" value="TonB_2"/>
    <property type="match status" value="1"/>
</dbReference>
<dbReference type="Proteomes" id="UP000199181">
    <property type="component" value="Unassembled WGS sequence"/>
</dbReference>
<gene>
    <name evidence="2" type="ORF">SAMN05443639_10619</name>
</gene>
<dbReference type="Gene3D" id="3.30.1150.10">
    <property type="match status" value="1"/>
</dbReference>
<dbReference type="EMBL" id="FOIJ01000006">
    <property type="protein sequence ID" value="SET95448.1"/>
    <property type="molecule type" value="Genomic_DNA"/>
</dbReference>
<protein>
    <submittedName>
        <fullName evidence="2">TonB C terminal</fullName>
    </submittedName>
</protein>
<sequence length="403" mass="42917">MRRTRLGMAALASLIIHAVLLVLIWRAGPAPLRPPGASETRPLTVDLVFTAPDPLPPPPAAPSLPEPAARPRPRPRPAPPPAPAPLPEPPRTLPEEPPLDAPVLEAPAVAAKPPVLLPRAPGLDSGAAIPPEPSRGRTLYPGDPSLSPEVLAAEEKARVGTRVQAFAENELATLRVRNGLVDAYFGRIDTALEKQLENAPLFGGEQGRLKQMAQAYQDRAARYGAGRAGDAPVHERAAPSALERLDSLSRGNPQDNGMRALLQAGESMQRLAEPPGGLVVILELQQAPDGQLRSVQVVEASGNPAFDAYVVDAVPPALAGLGPPTGKALGVREDGIRSRWAVEGRVVYLRKLKDMKGQDAWYVATMAGLGVLSGRFEETTGDLEAVDLLHPRFVCRSRLLQVW</sequence>
<accession>A0A1I0IFN8</accession>
<keyword evidence="3" id="KW-1185">Reference proteome</keyword>
<dbReference type="AlphaFoldDB" id="A0A1I0IFN8"/>
<feature type="compositionally biased region" description="Pro residues" evidence="1">
    <location>
        <begin position="53"/>
        <end position="100"/>
    </location>
</feature>
<feature type="region of interest" description="Disordered" evidence="1">
    <location>
        <begin position="48"/>
        <end position="100"/>
    </location>
</feature>
<reference evidence="3" key="1">
    <citation type="submission" date="2016-10" db="EMBL/GenBank/DDBJ databases">
        <authorList>
            <person name="Varghese N."/>
            <person name="Submissions S."/>
        </authorList>
    </citation>
    <scope>NUCLEOTIDE SEQUENCE [LARGE SCALE GENOMIC DNA]</scope>
    <source>
        <strain evidence="3">DSM 16858</strain>
    </source>
</reference>
<evidence type="ECO:0000313" key="3">
    <source>
        <dbReference type="Proteomes" id="UP000199181"/>
    </source>
</evidence>
<feature type="region of interest" description="Disordered" evidence="1">
    <location>
        <begin position="122"/>
        <end position="142"/>
    </location>
</feature>
<evidence type="ECO:0000313" key="2">
    <source>
        <dbReference type="EMBL" id="SET95448.1"/>
    </source>
</evidence>
<organism evidence="2 3">
    <name type="scientific">Stigmatella erecta</name>
    <dbReference type="NCBI Taxonomy" id="83460"/>
    <lineage>
        <taxon>Bacteria</taxon>
        <taxon>Pseudomonadati</taxon>
        <taxon>Myxococcota</taxon>
        <taxon>Myxococcia</taxon>
        <taxon>Myxococcales</taxon>
        <taxon>Cystobacterineae</taxon>
        <taxon>Archangiaceae</taxon>
        <taxon>Stigmatella</taxon>
    </lineage>
</organism>
<name>A0A1I0IFN8_9BACT</name>
<dbReference type="SUPFAM" id="SSF74653">
    <property type="entry name" value="TolA/TonB C-terminal domain"/>
    <property type="match status" value="1"/>
</dbReference>
<proteinExistence type="predicted"/>